<evidence type="ECO:0000256" key="4">
    <source>
        <dbReference type="ARBA" id="ARBA00023136"/>
    </source>
</evidence>
<proteinExistence type="predicted"/>
<dbReference type="EMBL" id="BLAY01000034">
    <property type="protein sequence ID" value="GET37821.1"/>
    <property type="molecule type" value="Genomic_DNA"/>
</dbReference>
<keyword evidence="4" id="KW-0472">Membrane</keyword>
<evidence type="ECO:0000256" key="1">
    <source>
        <dbReference type="ARBA" id="ARBA00004240"/>
    </source>
</evidence>
<name>A0AAV3X906_9CYAN</name>
<dbReference type="PANTHER" id="PTHR48182">
    <property type="entry name" value="PROTEIN SERAC1"/>
    <property type="match status" value="1"/>
</dbReference>
<dbReference type="InterPro" id="IPR029058">
    <property type="entry name" value="AB_hydrolase_fold"/>
</dbReference>
<dbReference type="InterPro" id="IPR012908">
    <property type="entry name" value="PGAP1-ab_dom-like"/>
</dbReference>
<dbReference type="Pfam" id="PF07819">
    <property type="entry name" value="PGAP1"/>
    <property type="match status" value="1"/>
</dbReference>
<comment type="caution">
    <text evidence="6">The sequence shown here is derived from an EMBL/GenBank/DDBJ whole genome shotgun (WGS) entry which is preliminary data.</text>
</comment>
<evidence type="ECO:0000256" key="3">
    <source>
        <dbReference type="ARBA" id="ARBA00022824"/>
    </source>
</evidence>
<dbReference type="Proteomes" id="UP001050975">
    <property type="component" value="Unassembled WGS sequence"/>
</dbReference>
<dbReference type="GO" id="GO:0016788">
    <property type="term" value="F:hydrolase activity, acting on ester bonds"/>
    <property type="evidence" value="ECO:0007669"/>
    <property type="project" value="InterPro"/>
</dbReference>
<dbReference type="PANTHER" id="PTHR48182:SF2">
    <property type="entry name" value="PROTEIN SERAC1"/>
    <property type="match status" value="1"/>
</dbReference>
<reference evidence="6" key="1">
    <citation type="submission" date="2019-10" db="EMBL/GenBank/DDBJ databases">
        <title>Draft genome sequece of Microseira wollei NIES-4236.</title>
        <authorList>
            <person name="Yamaguchi H."/>
            <person name="Suzuki S."/>
            <person name="Kawachi M."/>
        </authorList>
    </citation>
    <scope>NUCLEOTIDE SEQUENCE</scope>
    <source>
        <strain evidence="6">NIES-4236</strain>
    </source>
</reference>
<dbReference type="Gene3D" id="3.40.50.1820">
    <property type="entry name" value="alpha/beta hydrolase"/>
    <property type="match status" value="1"/>
</dbReference>
<evidence type="ECO:0000259" key="5">
    <source>
        <dbReference type="Pfam" id="PF07819"/>
    </source>
</evidence>
<keyword evidence="3" id="KW-0256">Endoplasmic reticulum</keyword>
<accession>A0AAV3X906</accession>
<keyword evidence="7" id="KW-1185">Reference proteome</keyword>
<evidence type="ECO:0000313" key="6">
    <source>
        <dbReference type="EMBL" id="GET37821.1"/>
    </source>
</evidence>
<dbReference type="SUPFAM" id="SSF53474">
    <property type="entry name" value="alpha/beta-Hydrolases"/>
    <property type="match status" value="1"/>
</dbReference>
<protein>
    <recommendedName>
        <fullName evidence="5">GPI inositol-deacylase PGAP1-like alpha/beta domain-containing protein</fullName>
    </recommendedName>
</protein>
<evidence type="ECO:0000256" key="2">
    <source>
        <dbReference type="ARBA" id="ARBA00004370"/>
    </source>
</evidence>
<gene>
    <name evidence="6" type="ORF">MiSe_25750</name>
</gene>
<dbReference type="InterPro" id="IPR052374">
    <property type="entry name" value="SERAC1"/>
</dbReference>
<dbReference type="GO" id="GO:0016020">
    <property type="term" value="C:membrane"/>
    <property type="evidence" value="ECO:0007669"/>
    <property type="project" value="UniProtKB-SubCell"/>
</dbReference>
<dbReference type="RefSeq" id="WP_226579950.1">
    <property type="nucleotide sequence ID" value="NZ_BLAY01000034.1"/>
</dbReference>
<sequence>MKDSNGLLKISGCENPERSGDVVFVHGLGGNPRDTWHYKKGKSDDFFWPAKLGEDLPEFDIWSLGYAVEPSAWKGNTLPLADRATNTLKTLGIYGIGKRPVIFITHSMGGLLVKQMLRHAQDYGNPKWKAIVDQTKGIVFLSTPHSGADLANWVNYIGGILRTTVSVRELEANHSRLRELNNLYRNHELLCKIPMEVYFETEKTNGVLVVDETSADPGIKGVIPVGIDYANHISICKPESKESLVYLGVKQFIEEDCLKVLKQPIQLEDKDKLHETITTDNRRIGNYLESGARIHGPVAGRDQTNNYK</sequence>
<dbReference type="AlphaFoldDB" id="A0AAV3X906"/>
<feature type="domain" description="GPI inositol-deacylase PGAP1-like alpha/beta" evidence="5">
    <location>
        <begin position="22"/>
        <end position="151"/>
    </location>
</feature>
<comment type="subcellular location">
    <subcellularLocation>
        <location evidence="1">Endoplasmic reticulum</location>
    </subcellularLocation>
    <subcellularLocation>
        <location evidence="2">Membrane</location>
    </subcellularLocation>
</comment>
<evidence type="ECO:0000313" key="7">
    <source>
        <dbReference type="Proteomes" id="UP001050975"/>
    </source>
</evidence>
<organism evidence="6 7">
    <name type="scientific">Microseira wollei NIES-4236</name>
    <dbReference type="NCBI Taxonomy" id="2530354"/>
    <lineage>
        <taxon>Bacteria</taxon>
        <taxon>Bacillati</taxon>
        <taxon>Cyanobacteriota</taxon>
        <taxon>Cyanophyceae</taxon>
        <taxon>Oscillatoriophycideae</taxon>
        <taxon>Aerosakkonematales</taxon>
        <taxon>Aerosakkonemataceae</taxon>
        <taxon>Microseira</taxon>
    </lineage>
</organism>